<dbReference type="Proteomes" id="UP001353858">
    <property type="component" value="Unassembled WGS sequence"/>
</dbReference>
<evidence type="ECO:0000259" key="2">
    <source>
        <dbReference type="PROSITE" id="PS50191"/>
    </source>
</evidence>
<dbReference type="CDD" id="cd00170">
    <property type="entry name" value="SEC14"/>
    <property type="match status" value="1"/>
</dbReference>
<keyword evidence="4" id="KW-1185">Reference proteome</keyword>
<dbReference type="Gene3D" id="3.40.525.10">
    <property type="entry name" value="CRAL-TRIO lipid binding domain"/>
    <property type="match status" value="1"/>
</dbReference>
<dbReference type="AlphaFoldDB" id="A0AAN7SH61"/>
<dbReference type="GO" id="GO:0016020">
    <property type="term" value="C:membrane"/>
    <property type="evidence" value="ECO:0007669"/>
    <property type="project" value="TreeGrafter"/>
</dbReference>
<evidence type="ECO:0000256" key="1">
    <source>
        <dbReference type="SAM" id="Phobius"/>
    </source>
</evidence>
<dbReference type="SUPFAM" id="SSF52087">
    <property type="entry name" value="CRAL/TRIO domain"/>
    <property type="match status" value="1"/>
</dbReference>
<keyword evidence="1" id="KW-1133">Transmembrane helix</keyword>
<dbReference type="InterPro" id="IPR036865">
    <property type="entry name" value="CRAL-TRIO_dom_sf"/>
</dbReference>
<dbReference type="PANTHER" id="PTHR10174">
    <property type="entry name" value="ALPHA-TOCOPHEROL TRANSFER PROTEIN-RELATED"/>
    <property type="match status" value="1"/>
</dbReference>
<protein>
    <recommendedName>
        <fullName evidence="2">CRAL-TRIO domain-containing protein</fullName>
    </recommendedName>
</protein>
<dbReference type="Pfam" id="PF00650">
    <property type="entry name" value="CRAL_TRIO"/>
    <property type="match status" value="1"/>
</dbReference>
<dbReference type="InterPro" id="IPR001251">
    <property type="entry name" value="CRAL-TRIO_dom"/>
</dbReference>
<keyword evidence="1" id="KW-0812">Transmembrane</keyword>
<sequence length="288" mass="34403">MYKREWTKELELKALDEVYEVTNKKEQDINHIRKWLLLEPNIRARSDREWILNFLRGCKFNIPKTQEKLKYLHMVKTTLPEFYSNRDPLLPEMQELLNRCILLPHSTKNEELMIVRWCNVDTKRVSLINIFKVAFMFLDVAMIESSSLLVLGYHIMVDLKYFPLSLIKQMSPSVLKKIFCTFLKAYPIRIKGIYIFNVFPFFSTIYNIVAPLFGEKMVGRMKVYDHFDIEELCKYISISSVPKEYQGTSDSIDEIGERWKLHLKSYREWFLEDEQYRSDGSFSEIQNT</sequence>
<keyword evidence="1" id="KW-0472">Membrane</keyword>
<feature type="domain" description="CRAL-TRIO" evidence="2">
    <location>
        <begin position="89"/>
        <end position="253"/>
    </location>
</feature>
<dbReference type="GO" id="GO:1902936">
    <property type="term" value="F:phosphatidylinositol bisphosphate binding"/>
    <property type="evidence" value="ECO:0007669"/>
    <property type="project" value="TreeGrafter"/>
</dbReference>
<dbReference type="PRINTS" id="PR00180">
    <property type="entry name" value="CRETINALDHBP"/>
</dbReference>
<evidence type="ECO:0000313" key="4">
    <source>
        <dbReference type="Proteomes" id="UP001353858"/>
    </source>
</evidence>
<dbReference type="Gene3D" id="1.10.8.20">
    <property type="entry name" value="N-terminal domain of phosphatidylinositol transfer protein sec14p"/>
    <property type="match status" value="1"/>
</dbReference>
<dbReference type="InterPro" id="IPR036273">
    <property type="entry name" value="CRAL/TRIO_N_dom_sf"/>
</dbReference>
<dbReference type="SMART" id="SM00516">
    <property type="entry name" value="SEC14"/>
    <property type="match status" value="1"/>
</dbReference>
<comment type="caution">
    <text evidence="3">The sequence shown here is derived from an EMBL/GenBank/DDBJ whole genome shotgun (WGS) entry which is preliminary data.</text>
</comment>
<gene>
    <name evidence="3" type="ORF">RN001_008180</name>
</gene>
<proteinExistence type="predicted"/>
<feature type="transmembrane region" description="Helical" evidence="1">
    <location>
        <begin position="133"/>
        <end position="156"/>
    </location>
</feature>
<dbReference type="PANTHER" id="PTHR10174:SF224">
    <property type="entry name" value="RETINOL-BINDING PROTEIN PINTA"/>
    <property type="match status" value="1"/>
</dbReference>
<organism evidence="3 4">
    <name type="scientific">Aquatica leii</name>
    <dbReference type="NCBI Taxonomy" id="1421715"/>
    <lineage>
        <taxon>Eukaryota</taxon>
        <taxon>Metazoa</taxon>
        <taxon>Ecdysozoa</taxon>
        <taxon>Arthropoda</taxon>
        <taxon>Hexapoda</taxon>
        <taxon>Insecta</taxon>
        <taxon>Pterygota</taxon>
        <taxon>Neoptera</taxon>
        <taxon>Endopterygota</taxon>
        <taxon>Coleoptera</taxon>
        <taxon>Polyphaga</taxon>
        <taxon>Elateriformia</taxon>
        <taxon>Elateroidea</taxon>
        <taxon>Lampyridae</taxon>
        <taxon>Luciolinae</taxon>
        <taxon>Aquatica</taxon>
    </lineage>
</organism>
<name>A0AAN7SH61_9COLE</name>
<dbReference type="PROSITE" id="PS50191">
    <property type="entry name" value="CRAL_TRIO"/>
    <property type="match status" value="1"/>
</dbReference>
<reference evidence="4" key="1">
    <citation type="submission" date="2023-01" db="EMBL/GenBank/DDBJ databases">
        <title>Key to firefly adult light organ development and bioluminescence: homeobox transcription factors regulate luciferase expression and transportation to peroxisome.</title>
        <authorList>
            <person name="Fu X."/>
        </authorList>
    </citation>
    <scope>NUCLEOTIDE SEQUENCE [LARGE SCALE GENOMIC DNA]</scope>
</reference>
<evidence type="ECO:0000313" key="3">
    <source>
        <dbReference type="EMBL" id="KAK4880034.1"/>
    </source>
</evidence>
<dbReference type="SUPFAM" id="SSF46938">
    <property type="entry name" value="CRAL/TRIO N-terminal domain"/>
    <property type="match status" value="1"/>
</dbReference>
<dbReference type="EMBL" id="JARPUR010000003">
    <property type="protein sequence ID" value="KAK4880034.1"/>
    <property type="molecule type" value="Genomic_DNA"/>
</dbReference>
<accession>A0AAN7SH61</accession>
<feature type="transmembrane region" description="Helical" evidence="1">
    <location>
        <begin position="193"/>
        <end position="213"/>
    </location>
</feature>